<keyword evidence="4 6" id="KW-1133">Transmembrane helix</keyword>
<feature type="transmembrane region" description="Helical" evidence="6">
    <location>
        <begin position="237"/>
        <end position="258"/>
    </location>
</feature>
<organism evidence="7 8">
    <name type="scientific">Thecamonas trahens ATCC 50062</name>
    <dbReference type="NCBI Taxonomy" id="461836"/>
    <lineage>
        <taxon>Eukaryota</taxon>
        <taxon>Apusozoa</taxon>
        <taxon>Apusomonadida</taxon>
        <taxon>Apusomonadidae</taxon>
        <taxon>Thecamonas</taxon>
    </lineage>
</organism>
<dbReference type="PANTHER" id="PTHR11266">
    <property type="entry name" value="PEROXISOMAL MEMBRANE PROTEIN 2, PXMP2 MPV17"/>
    <property type="match status" value="1"/>
</dbReference>
<evidence type="ECO:0000256" key="5">
    <source>
        <dbReference type="ARBA" id="ARBA00023136"/>
    </source>
</evidence>
<dbReference type="AlphaFoldDB" id="A0A0L0DBU0"/>
<accession>A0A0L0DBU0</accession>
<dbReference type="OrthoDB" id="430207at2759"/>
<evidence type="ECO:0000313" key="7">
    <source>
        <dbReference type="EMBL" id="KNC49807.1"/>
    </source>
</evidence>
<dbReference type="Proteomes" id="UP000054408">
    <property type="component" value="Unassembled WGS sequence"/>
</dbReference>
<keyword evidence="3 6" id="KW-0812">Transmembrane</keyword>
<evidence type="ECO:0000256" key="2">
    <source>
        <dbReference type="ARBA" id="ARBA00006824"/>
    </source>
</evidence>
<reference evidence="7 8" key="1">
    <citation type="submission" date="2010-05" db="EMBL/GenBank/DDBJ databases">
        <title>The Genome Sequence of Thecamonas trahens ATCC 50062.</title>
        <authorList>
            <consortium name="The Broad Institute Genome Sequencing Platform"/>
            <person name="Russ C."/>
            <person name="Cuomo C."/>
            <person name="Shea T."/>
            <person name="Young S.K."/>
            <person name="Zeng Q."/>
            <person name="Koehrsen M."/>
            <person name="Haas B."/>
            <person name="Borodovsky M."/>
            <person name="Guigo R."/>
            <person name="Alvarado L."/>
            <person name="Berlin A."/>
            <person name="Bochicchio J."/>
            <person name="Borenstein D."/>
            <person name="Chapman S."/>
            <person name="Chen Z."/>
            <person name="Freedman E."/>
            <person name="Gellesch M."/>
            <person name="Goldberg J."/>
            <person name="Griggs A."/>
            <person name="Gujja S."/>
            <person name="Heilman E."/>
            <person name="Heiman D."/>
            <person name="Hepburn T."/>
            <person name="Howarth C."/>
            <person name="Jen D."/>
            <person name="Larson L."/>
            <person name="Mehta T."/>
            <person name="Park D."/>
            <person name="Pearson M."/>
            <person name="Roberts A."/>
            <person name="Saif S."/>
            <person name="Shenoy N."/>
            <person name="Sisk P."/>
            <person name="Stolte C."/>
            <person name="Sykes S."/>
            <person name="Thomson T."/>
            <person name="Walk T."/>
            <person name="White J."/>
            <person name="Yandava C."/>
            <person name="Burger G."/>
            <person name="Gray M.W."/>
            <person name="Holland P.W.H."/>
            <person name="King N."/>
            <person name="Lang F.B.F."/>
            <person name="Roger A.J."/>
            <person name="Ruiz-Trillo I."/>
            <person name="Lander E."/>
            <person name="Nusbaum C."/>
        </authorList>
    </citation>
    <scope>NUCLEOTIDE SEQUENCE [LARGE SCALE GENOMIC DNA]</scope>
    <source>
        <strain evidence="7 8">ATCC 50062</strain>
    </source>
</reference>
<gene>
    <name evidence="7" type="ORF">AMSG_06085</name>
</gene>
<protein>
    <submittedName>
        <fullName evidence="7">Uncharacterized protein</fullName>
    </submittedName>
</protein>
<dbReference type="GO" id="GO:0016020">
    <property type="term" value="C:membrane"/>
    <property type="evidence" value="ECO:0007669"/>
    <property type="project" value="UniProtKB-SubCell"/>
</dbReference>
<comment type="similarity">
    <text evidence="2 6">Belongs to the peroxisomal membrane protein PXMP2/4 family.</text>
</comment>
<keyword evidence="8" id="KW-1185">Reference proteome</keyword>
<evidence type="ECO:0000256" key="3">
    <source>
        <dbReference type="ARBA" id="ARBA00022692"/>
    </source>
</evidence>
<evidence type="ECO:0000256" key="1">
    <source>
        <dbReference type="ARBA" id="ARBA00004141"/>
    </source>
</evidence>
<keyword evidence="5 6" id="KW-0472">Membrane</keyword>
<proteinExistence type="inferred from homology"/>
<sequence>MLRLGRRALVAYNAALAAHPFKTNLATAGVATFLGDVLAQHVEHFRGVKRKSHGNGDGGDGSCNDAMGATGATCATGVEAKLAGMQVVEAVEAVNGGMGGAGGGRWAMVADKMATMELDWTRTAVMTSWGATLYAGIWLPWYKIMDKTVTFTRPVVAAAALKSGLTALIAAPVANTVFFSYVTTVEYMLESEEERAGKAALSDRVVAKLDAELLNTWASSAKLWGPVMTLNWWIVPMQYRFIVSVFVSVGWNTFLSLVQHR</sequence>
<comment type="subcellular location">
    <subcellularLocation>
        <location evidence="1">Membrane</location>
        <topology evidence="1">Multi-pass membrane protein</topology>
    </subcellularLocation>
</comment>
<evidence type="ECO:0000256" key="4">
    <source>
        <dbReference type="ARBA" id="ARBA00022989"/>
    </source>
</evidence>
<dbReference type="STRING" id="461836.A0A0L0DBU0"/>
<dbReference type="RefSeq" id="XP_013757591.1">
    <property type="nucleotide sequence ID" value="XM_013902137.1"/>
</dbReference>
<evidence type="ECO:0000313" key="8">
    <source>
        <dbReference type="Proteomes" id="UP000054408"/>
    </source>
</evidence>
<dbReference type="GO" id="GO:0005737">
    <property type="term" value="C:cytoplasm"/>
    <property type="evidence" value="ECO:0007669"/>
    <property type="project" value="TreeGrafter"/>
</dbReference>
<evidence type="ECO:0000256" key="6">
    <source>
        <dbReference type="RuleBase" id="RU363053"/>
    </source>
</evidence>
<dbReference type="InterPro" id="IPR007248">
    <property type="entry name" value="Mpv17_PMP22"/>
</dbReference>
<name>A0A0L0DBU0_THETB</name>
<dbReference type="GeneID" id="25565345"/>
<dbReference type="eggNOG" id="ENOG502SY05">
    <property type="taxonomic scope" value="Eukaryota"/>
</dbReference>
<dbReference type="EMBL" id="GL349457">
    <property type="protein sequence ID" value="KNC49807.1"/>
    <property type="molecule type" value="Genomic_DNA"/>
</dbReference>
<dbReference type="Pfam" id="PF04117">
    <property type="entry name" value="Mpv17_PMP22"/>
    <property type="match status" value="1"/>
</dbReference>
<feature type="transmembrane region" description="Helical" evidence="6">
    <location>
        <begin position="155"/>
        <end position="182"/>
    </location>
</feature>